<organism evidence="2 3">
    <name type="scientific">Novacetimonas maltaceti</name>
    <dbReference type="NCBI Taxonomy" id="1203393"/>
    <lineage>
        <taxon>Bacteria</taxon>
        <taxon>Pseudomonadati</taxon>
        <taxon>Pseudomonadota</taxon>
        <taxon>Alphaproteobacteria</taxon>
        <taxon>Acetobacterales</taxon>
        <taxon>Acetobacteraceae</taxon>
        <taxon>Novacetimonas</taxon>
    </lineage>
</organism>
<evidence type="ECO:0000313" key="3">
    <source>
        <dbReference type="Proteomes" id="UP000237344"/>
    </source>
</evidence>
<dbReference type="Pfam" id="PF13302">
    <property type="entry name" value="Acetyltransf_3"/>
    <property type="match status" value="1"/>
</dbReference>
<evidence type="ECO:0000259" key="1">
    <source>
        <dbReference type="PROSITE" id="PS51186"/>
    </source>
</evidence>
<proteinExistence type="predicted"/>
<dbReference type="Gene3D" id="3.40.630.30">
    <property type="match status" value="1"/>
</dbReference>
<gene>
    <name evidence="2" type="ORF">KMAL_11780</name>
</gene>
<feature type="domain" description="N-acetyltransferase" evidence="1">
    <location>
        <begin position="10"/>
        <end position="166"/>
    </location>
</feature>
<sequence length="175" mass="18759">MERRIRTGRLELSPVSWRDIEDVARLKANAGAVGVRCCGIRSRGQSEADVAASIFSWGRDGVGLFAVREMGRFVGMAGVRPGGRDGTYEFEFALCPTRAGRGLTREAAGAALAFVHDAGVERVIAHVPDGDIMGRQIIGGSGMALCQHYAGPDGRQMLLYHSVRRPAVMPGPVIH</sequence>
<comment type="caution">
    <text evidence="2">The sequence shown here is derived from an EMBL/GenBank/DDBJ whole genome shotgun (WGS) entry which is preliminary data.</text>
</comment>
<dbReference type="RefSeq" id="WP_110094822.1">
    <property type="nucleotide sequence ID" value="NZ_NKUE01000007.1"/>
</dbReference>
<dbReference type="OrthoDB" id="7263714at2"/>
<accession>A0A2S3W2M3</accession>
<dbReference type="EMBL" id="POTC01000011">
    <property type="protein sequence ID" value="POF63096.1"/>
    <property type="molecule type" value="Genomic_DNA"/>
</dbReference>
<dbReference type="Proteomes" id="UP000237344">
    <property type="component" value="Unassembled WGS sequence"/>
</dbReference>
<reference evidence="2 3" key="1">
    <citation type="submission" date="2018-01" db="EMBL/GenBank/DDBJ databases">
        <title>Draft Genome Sequence of Komagataeibacter maltaceti LMG 1529, a Vinegar Producing Acetic Acid Bacterium Isolated from Malt Vinegar Brewery Acetifiers.</title>
        <authorList>
            <person name="Zhang Q."/>
            <person name="Hollensteiner J."/>
            <person name="Poehlein A."/>
            <person name="Daniel R."/>
        </authorList>
    </citation>
    <scope>NUCLEOTIDE SEQUENCE [LARGE SCALE GENOMIC DNA]</scope>
    <source>
        <strain evidence="2 3">LMG 1529</strain>
    </source>
</reference>
<dbReference type="SUPFAM" id="SSF55729">
    <property type="entry name" value="Acyl-CoA N-acyltransferases (Nat)"/>
    <property type="match status" value="1"/>
</dbReference>
<dbReference type="GO" id="GO:0016747">
    <property type="term" value="F:acyltransferase activity, transferring groups other than amino-acyl groups"/>
    <property type="evidence" value="ECO:0007669"/>
    <property type="project" value="InterPro"/>
</dbReference>
<keyword evidence="3" id="KW-1185">Reference proteome</keyword>
<evidence type="ECO:0000313" key="2">
    <source>
        <dbReference type="EMBL" id="POF63096.1"/>
    </source>
</evidence>
<name>A0A2S3W2M3_9PROT</name>
<dbReference type="PROSITE" id="PS51186">
    <property type="entry name" value="GNAT"/>
    <property type="match status" value="1"/>
</dbReference>
<dbReference type="InterPro" id="IPR016181">
    <property type="entry name" value="Acyl_CoA_acyltransferase"/>
</dbReference>
<dbReference type="InterPro" id="IPR000182">
    <property type="entry name" value="GNAT_dom"/>
</dbReference>
<protein>
    <recommendedName>
        <fullName evidence="1">N-acetyltransferase domain-containing protein</fullName>
    </recommendedName>
</protein>
<dbReference type="AlphaFoldDB" id="A0A2S3W2M3"/>